<reference evidence="2" key="1">
    <citation type="submission" date="2016-06" db="EMBL/GenBank/DDBJ databases">
        <title>Parallel loss of symbiosis genes in relatives of nitrogen-fixing non-legume Parasponia.</title>
        <authorList>
            <person name="Van Velzen R."/>
            <person name="Holmer R."/>
            <person name="Bu F."/>
            <person name="Rutten L."/>
            <person name="Van Zeijl A."/>
            <person name="Liu W."/>
            <person name="Santuari L."/>
            <person name="Cao Q."/>
            <person name="Sharma T."/>
            <person name="Shen D."/>
            <person name="Roswanjaya Y."/>
            <person name="Wardhani T."/>
            <person name="Kalhor M.S."/>
            <person name="Jansen J."/>
            <person name="Van den Hoogen J."/>
            <person name="Gungor B."/>
            <person name="Hartog M."/>
            <person name="Hontelez J."/>
            <person name="Verver J."/>
            <person name="Yang W.-C."/>
            <person name="Schijlen E."/>
            <person name="Repin R."/>
            <person name="Schilthuizen M."/>
            <person name="Schranz E."/>
            <person name="Heidstra R."/>
            <person name="Miyata K."/>
            <person name="Fedorova E."/>
            <person name="Kohlen W."/>
            <person name="Bisseling T."/>
            <person name="Smit S."/>
            <person name="Geurts R."/>
        </authorList>
    </citation>
    <scope>NUCLEOTIDE SEQUENCE [LARGE SCALE GENOMIC DNA]</scope>
    <source>
        <strain evidence="2">cv. WU1-14</strain>
    </source>
</reference>
<evidence type="ECO:0000313" key="2">
    <source>
        <dbReference type="Proteomes" id="UP000237105"/>
    </source>
</evidence>
<dbReference type="Proteomes" id="UP000237105">
    <property type="component" value="Unassembled WGS sequence"/>
</dbReference>
<keyword evidence="2" id="KW-1185">Reference proteome</keyword>
<dbReference type="AlphaFoldDB" id="A0A2P5DR35"/>
<protein>
    <submittedName>
        <fullName evidence="1">Uncharacterized protein</fullName>
    </submittedName>
</protein>
<sequence length="106" mass="11770">MALVRLLPCNHLGLHHPNGPRRCQMLLLMSQQTKTGIGAVIRNSLGEIIVALAKKEPGKLSSESAEELAIALHWACYVVLHFPMLNLILLQLPISFNFWKANKFGS</sequence>
<accession>A0A2P5DR35</accession>
<gene>
    <name evidence="1" type="ORF">PanWU01x14_040010</name>
</gene>
<dbReference type="EMBL" id="JXTB01000022">
    <property type="protein sequence ID" value="PON75741.1"/>
    <property type="molecule type" value="Genomic_DNA"/>
</dbReference>
<proteinExistence type="predicted"/>
<evidence type="ECO:0000313" key="1">
    <source>
        <dbReference type="EMBL" id="PON75741.1"/>
    </source>
</evidence>
<organism evidence="1 2">
    <name type="scientific">Parasponia andersonii</name>
    <name type="common">Sponia andersonii</name>
    <dbReference type="NCBI Taxonomy" id="3476"/>
    <lineage>
        <taxon>Eukaryota</taxon>
        <taxon>Viridiplantae</taxon>
        <taxon>Streptophyta</taxon>
        <taxon>Embryophyta</taxon>
        <taxon>Tracheophyta</taxon>
        <taxon>Spermatophyta</taxon>
        <taxon>Magnoliopsida</taxon>
        <taxon>eudicotyledons</taxon>
        <taxon>Gunneridae</taxon>
        <taxon>Pentapetalae</taxon>
        <taxon>rosids</taxon>
        <taxon>fabids</taxon>
        <taxon>Rosales</taxon>
        <taxon>Cannabaceae</taxon>
        <taxon>Parasponia</taxon>
    </lineage>
</organism>
<name>A0A2P5DR35_PARAD</name>
<comment type="caution">
    <text evidence="1">The sequence shown here is derived from an EMBL/GenBank/DDBJ whole genome shotgun (WGS) entry which is preliminary data.</text>
</comment>
<dbReference type="OrthoDB" id="10425928at2759"/>